<accession>A0A9Q3FGJ2</accession>
<protein>
    <submittedName>
        <fullName evidence="2">Uncharacterized protein</fullName>
    </submittedName>
</protein>
<feature type="compositionally biased region" description="Low complexity" evidence="1">
    <location>
        <begin position="11"/>
        <end position="25"/>
    </location>
</feature>
<feature type="region of interest" description="Disordered" evidence="1">
    <location>
        <begin position="1"/>
        <end position="26"/>
    </location>
</feature>
<sequence length="691" mass="79187">MSTKHENSDGTSHGSSYTSETSFSSNKENWSSNFIKLILCFMAWLHLVCGLSRQRCGHELIYLFQLIEIYIRTTLKILKLVPQLQRHVCCPRCYCVYDMDLAPFECGYKEFSQSSPCGEALLVPQAINSLPGFTKESQQNLKNSKRSKHQKPFSTYTTQSFSDWLTWFIPQAEASIDDWKKQVQSESNLVSDYQKSPAWKQRYPLSQKSNSSAMLLSFSLFADWFNPLMNKLAGKKVSLGILALNCFNLPPTTQWKFKNTFMYSLIPAPNQPNPITINNILRPFVDELIELQSGINIPTPKFPKGRNIIVKLGCLIGDLVATHKVAGYASHSATFFCTWCECTQAGIGNLEASRLCVSRIVKDYSRAFKDARNQTEADRIVKKSGIRWSELNRLPYWDPVQQTSLGIMHMWFEGILQNHFVNRWCFIFSKNRDKYTRNDNNESDQSSDGNDRMEIDESLHKISGLSNEQLIKMKSLLSDVILPSGITRVPPSIGTFKGGKIKSSEWQSLFCIYLPLVVLEVFLEDVELYDSNSLENRLLLKNICALICCTNILASHLITEADGKLFLKRYKTYCKTSQKIFSNFKMNPNDHYALHVKSQLSWWGPLTSIWECSGERLNGFLQSFQNNGQTDKFGLTLMKSFCQWQRLVSKNILLEKPKKKDASEADFSLDRTTYICILLFLQLKDPTIQDY</sequence>
<feature type="non-terminal residue" evidence="2">
    <location>
        <position position="1"/>
    </location>
</feature>
<gene>
    <name evidence="2" type="ORF">O181_079358</name>
</gene>
<dbReference type="Pfam" id="PF02992">
    <property type="entry name" value="Transposase_21"/>
    <property type="match status" value="1"/>
</dbReference>
<name>A0A9Q3FGJ2_9BASI</name>
<organism evidence="2 3">
    <name type="scientific">Austropuccinia psidii MF-1</name>
    <dbReference type="NCBI Taxonomy" id="1389203"/>
    <lineage>
        <taxon>Eukaryota</taxon>
        <taxon>Fungi</taxon>
        <taxon>Dikarya</taxon>
        <taxon>Basidiomycota</taxon>
        <taxon>Pucciniomycotina</taxon>
        <taxon>Pucciniomycetes</taxon>
        <taxon>Pucciniales</taxon>
        <taxon>Sphaerophragmiaceae</taxon>
        <taxon>Austropuccinia</taxon>
    </lineage>
</organism>
<dbReference type="PANTHER" id="PTHR46579:SF1">
    <property type="entry name" value="F5_8 TYPE C DOMAIN-CONTAINING PROTEIN"/>
    <property type="match status" value="1"/>
</dbReference>
<dbReference type="OrthoDB" id="3269001at2759"/>
<evidence type="ECO:0000256" key="1">
    <source>
        <dbReference type="SAM" id="MobiDB-lite"/>
    </source>
</evidence>
<comment type="caution">
    <text evidence="2">The sequence shown here is derived from an EMBL/GenBank/DDBJ whole genome shotgun (WGS) entry which is preliminary data.</text>
</comment>
<dbReference type="EMBL" id="AVOT02044282">
    <property type="protein sequence ID" value="MBW0539643.1"/>
    <property type="molecule type" value="Genomic_DNA"/>
</dbReference>
<reference evidence="2" key="1">
    <citation type="submission" date="2021-03" db="EMBL/GenBank/DDBJ databases">
        <title>Draft genome sequence of rust myrtle Austropuccinia psidii MF-1, a brazilian biotype.</title>
        <authorList>
            <person name="Quecine M.C."/>
            <person name="Pachon D.M.R."/>
            <person name="Bonatelli M.L."/>
            <person name="Correr F.H."/>
            <person name="Franceschini L.M."/>
            <person name="Leite T.F."/>
            <person name="Margarido G.R.A."/>
            <person name="Almeida C.A."/>
            <person name="Ferrarezi J.A."/>
            <person name="Labate C.A."/>
        </authorList>
    </citation>
    <scope>NUCLEOTIDE SEQUENCE</scope>
    <source>
        <strain evidence="2">MF-1</strain>
    </source>
</reference>
<proteinExistence type="predicted"/>
<dbReference type="PANTHER" id="PTHR46579">
    <property type="entry name" value="F5/8 TYPE C DOMAIN-CONTAINING PROTEIN-RELATED"/>
    <property type="match status" value="1"/>
</dbReference>
<dbReference type="InterPro" id="IPR004242">
    <property type="entry name" value="Transposase_21"/>
</dbReference>
<dbReference type="Proteomes" id="UP000765509">
    <property type="component" value="Unassembled WGS sequence"/>
</dbReference>
<evidence type="ECO:0000313" key="3">
    <source>
        <dbReference type="Proteomes" id="UP000765509"/>
    </source>
</evidence>
<keyword evidence="3" id="KW-1185">Reference proteome</keyword>
<dbReference type="AlphaFoldDB" id="A0A9Q3FGJ2"/>
<evidence type="ECO:0000313" key="2">
    <source>
        <dbReference type="EMBL" id="MBW0539643.1"/>
    </source>
</evidence>